<feature type="transmembrane region" description="Helical" evidence="7">
    <location>
        <begin position="55"/>
        <end position="72"/>
    </location>
</feature>
<dbReference type="OrthoDB" id="1734229at2759"/>
<dbReference type="PANTHER" id="PTHR24075:SF0">
    <property type="entry name" value="TRANSLOCATION PROTEIN SEC63 HOMOLOG"/>
    <property type="match status" value="1"/>
</dbReference>
<dbReference type="InterPro" id="IPR036869">
    <property type="entry name" value="J_dom_sf"/>
</dbReference>
<evidence type="ECO:0000256" key="7">
    <source>
        <dbReference type="SAM" id="Phobius"/>
    </source>
</evidence>
<organism evidence="9 10">
    <name type="scientific">Nosema granulosis</name>
    <dbReference type="NCBI Taxonomy" id="83296"/>
    <lineage>
        <taxon>Eukaryota</taxon>
        <taxon>Fungi</taxon>
        <taxon>Fungi incertae sedis</taxon>
        <taxon>Microsporidia</taxon>
        <taxon>Nosematidae</taxon>
        <taxon>Nosema</taxon>
    </lineage>
</organism>
<keyword evidence="6 7" id="KW-0472">Membrane</keyword>
<feature type="transmembrane region" description="Helical" evidence="7">
    <location>
        <begin position="12"/>
        <end position="34"/>
    </location>
</feature>
<keyword evidence="4" id="KW-0653">Protein transport</keyword>
<dbReference type="SUPFAM" id="SSF158702">
    <property type="entry name" value="Sec63 N-terminal domain-like"/>
    <property type="match status" value="1"/>
</dbReference>
<dbReference type="GO" id="GO:0006614">
    <property type="term" value="P:SRP-dependent cotranslational protein targeting to membrane"/>
    <property type="evidence" value="ECO:0007669"/>
    <property type="project" value="TreeGrafter"/>
</dbReference>
<keyword evidence="10" id="KW-1185">Reference proteome</keyword>
<dbReference type="GO" id="GO:0031207">
    <property type="term" value="C:Sec62/Sec63 complex"/>
    <property type="evidence" value="ECO:0007669"/>
    <property type="project" value="TreeGrafter"/>
</dbReference>
<keyword evidence="2" id="KW-0813">Transport</keyword>
<dbReference type="InterPro" id="IPR001623">
    <property type="entry name" value="DnaJ_domain"/>
</dbReference>
<protein>
    <submittedName>
        <fullName evidence="9">Protein translocation protein SEC63</fullName>
    </submittedName>
</protein>
<dbReference type="Proteomes" id="UP000740883">
    <property type="component" value="Unassembled WGS sequence"/>
</dbReference>
<dbReference type="PANTHER" id="PTHR24075">
    <property type="entry name" value="SEC63 DOMAIN-CONTAINING"/>
    <property type="match status" value="1"/>
</dbReference>
<dbReference type="PROSITE" id="PS50076">
    <property type="entry name" value="DNAJ_2"/>
    <property type="match status" value="1"/>
</dbReference>
<evidence type="ECO:0000313" key="9">
    <source>
        <dbReference type="EMBL" id="KAF9763164.1"/>
    </source>
</evidence>
<dbReference type="Pfam" id="PF02889">
    <property type="entry name" value="Sec63"/>
    <property type="match status" value="1"/>
</dbReference>
<evidence type="ECO:0000313" key="10">
    <source>
        <dbReference type="Proteomes" id="UP000740883"/>
    </source>
</evidence>
<dbReference type="GO" id="GO:0008320">
    <property type="term" value="F:protein transmembrane transporter activity"/>
    <property type="evidence" value="ECO:0007669"/>
    <property type="project" value="TreeGrafter"/>
</dbReference>
<evidence type="ECO:0000256" key="4">
    <source>
        <dbReference type="ARBA" id="ARBA00022927"/>
    </source>
</evidence>
<evidence type="ECO:0000259" key="8">
    <source>
        <dbReference type="PROSITE" id="PS50076"/>
    </source>
</evidence>
<evidence type="ECO:0000256" key="6">
    <source>
        <dbReference type="ARBA" id="ARBA00023136"/>
    </source>
</evidence>
<feature type="transmembrane region" description="Helical" evidence="7">
    <location>
        <begin position="171"/>
        <end position="191"/>
    </location>
</feature>
<comment type="subcellular location">
    <subcellularLocation>
        <location evidence="1">Endomembrane system</location>
        <topology evidence="1">Multi-pass membrane protein</topology>
    </subcellularLocation>
</comment>
<evidence type="ECO:0000256" key="3">
    <source>
        <dbReference type="ARBA" id="ARBA00022692"/>
    </source>
</evidence>
<evidence type="ECO:0000256" key="1">
    <source>
        <dbReference type="ARBA" id="ARBA00004127"/>
    </source>
</evidence>
<dbReference type="GO" id="GO:0006620">
    <property type="term" value="P:post-translational protein targeting to endoplasmic reticulum membrane"/>
    <property type="evidence" value="ECO:0007669"/>
    <property type="project" value="TreeGrafter"/>
</dbReference>
<dbReference type="EMBL" id="SBJO01000094">
    <property type="protein sequence ID" value="KAF9763164.1"/>
    <property type="molecule type" value="Genomic_DNA"/>
</dbReference>
<evidence type="ECO:0000256" key="2">
    <source>
        <dbReference type="ARBA" id="ARBA00022448"/>
    </source>
</evidence>
<dbReference type="GO" id="GO:0003723">
    <property type="term" value="F:RNA binding"/>
    <property type="evidence" value="ECO:0007669"/>
    <property type="project" value="TreeGrafter"/>
</dbReference>
<dbReference type="AlphaFoldDB" id="A0A9P6H004"/>
<sequence>MSYSYEYDESGLASSYLAVSFLIPATIVFTYLEATKKQKKVLECGSCTKKTQSRMVPRFMLFMLYALLAYFVNNIRTIKMDIKKGFDPLEVLGVSLDASKKTIKKKMQKLLMKYAASKAPEGKKEEYEKKSVDISKAYVIMKNKEDFNSWLNTESKSGEIMAIPDVVMKNALVAFLVYCAILGALLPFYAFRKWKTMRNRNRLGVCFKSVEEILKYFEGDLKKKNVQSMMWVISQSEEYKGIQNVDCNLLREVIGAEYGYPLPDPKTVNNGFFVLCDILFRTNLTPEADRKFIQEKSLGLIECMKNIALVKGQPEVLRNLFTLQAMIVQRVFDEEYFLLQFPTVNFRDLFILKIKKGRIEDCAEDKLRKSLPRIKVEEFVASVKPTGISSEDASDVEDVESLEDNSNADYFSIPKDSLVTVRVRLSTTNSDLCVHSHYLDSPLEHSWVAFITIDNILHKKMIKIDEKSKEINFEFESFGKKKTSEIKLYLQDGYYLKNNQEASILIKYV</sequence>
<comment type="caution">
    <text evidence="9">The sequence shown here is derived from an EMBL/GenBank/DDBJ whole genome shotgun (WGS) entry which is preliminary data.</text>
</comment>
<dbReference type="Gene3D" id="1.10.3380.10">
    <property type="entry name" value="Sec63 N-terminal domain-like domain"/>
    <property type="match status" value="1"/>
</dbReference>
<accession>A0A9P6H004</accession>
<reference evidence="9 10" key="1">
    <citation type="journal article" date="2020" name="Genome Biol. Evol.">
        <title>Comparative genomics of strictly vertically transmitted, feminizing microsporidia endosymbionts of amphipod crustaceans.</title>
        <authorList>
            <person name="Cormier A."/>
            <person name="Chebbi M.A."/>
            <person name="Giraud I."/>
            <person name="Wattier R."/>
            <person name="Teixeira M."/>
            <person name="Gilbert C."/>
            <person name="Rigaud T."/>
            <person name="Cordaux R."/>
        </authorList>
    </citation>
    <scope>NUCLEOTIDE SEQUENCE [LARGE SCALE GENOMIC DNA]</scope>
    <source>
        <strain evidence="9 10">Ou3-Ou53</strain>
    </source>
</reference>
<evidence type="ECO:0000256" key="5">
    <source>
        <dbReference type="ARBA" id="ARBA00022989"/>
    </source>
</evidence>
<proteinExistence type="predicted"/>
<keyword evidence="5 7" id="KW-1133">Transmembrane helix</keyword>
<dbReference type="InterPro" id="IPR004179">
    <property type="entry name" value="Sec63-dom"/>
</dbReference>
<feature type="domain" description="J" evidence="8">
    <location>
        <begin position="87"/>
        <end position="146"/>
    </location>
</feature>
<dbReference type="SMART" id="SM00973">
    <property type="entry name" value="Sec63"/>
    <property type="match status" value="1"/>
</dbReference>
<dbReference type="SMART" id="SM00271">
    <property type="entry name" value="DnaJ"/>
    <property type="match status" value="1"/>
</dbReference>
<name>A0A9P6H004_9MICR</name>
<dbReference type="SUPFAM" id="SSF46565">
    <property type="entry name" value="Chaperone J-domain"/>
    <property type="match status" value="1"/>
</dbReference>
<dbReference type="Gene3D" id="1.10.287.110">
    <property type="entry name" value="DnaJ domain"/>
    <property type="match status" value="1"/>
</dbReference>
<gene>
    <name evidence="9" type="primary">SEC63</name>
    <name evidence="9" type="ORF">NGRA_1459</name>
</gene>
<keyword evidence="3 7" id="KW-0812">Transmembrane</keyword>